<evidence type="ECO:0000313" key="8">
    <source>
        <dbReference type="EMBL" id="EKU27516.1"/>
    </source>
</evidence>
<dbReference type="Pfam" id="PF13365">
    <property type="entry name" value="Trypsin_2"/>
    <property type="match status" value="1"/>
</dbReference>
<keyword evidence="3" id="KW-0378">Hydrolase</keyword>
<comment type="caution">
    <text evidence="8">The sequence shown here is derived from an EMBL/GenBank/DDBJ whole genome shotgun (WGS) entry which is preliminary data.</text>
</comment>
<dbReference type="AlphaFoldDB" id="K8ZPN5"/>
<feature type="domain" description="PDZ" evidence="7">
    <location>
        <begin position="291"/>
        <end position="391"/>
    </location>
</feature>
<dbReference type="STRING" id="1234409.C683_0538"/>
<dbReference type="EMBL" id="AMYT01000016">
    <property type="protein sequence ID" value="EKU27516.1"/>
    <property type="molecule type" value="Genomic_DNA"/>
</dbReference>
<keyword evidence="9" id="KW-1185">Reference proteome</keyword>
<accession>K8ZPN5</accession>
<dbReference type="InterPro" id="IPR036034">
    <property type="entry name" value="PDZ_sf"/>
</dbReference>
<dbReference type="GO" id="GO:0006508">
    <property type="term" value="P:proteolysis"/>
    <property type="evidence" value="ECO:0007669"/>
    <property type="project" value="UniProtKB-KW"/>
</dbReference>
<evidence type="ECO:0000256" key="2">
    <source>
        <dbReference type="ARBA" id="ARBA00022670"/>
    </source>
</evidence>
<evidence type="ECO:0000256" key="3">
    <source>
        <dbReference type="ARBA" id="ARBA00022801"/>
    </source>
</evidence>
<dbReference type="PROSITE" id="PS50106">
    <property type="entry name" value="PDZ"/>
    <property type="match status" value="1"/>
</dbReference>
<dbReference type="CDD" id="cd06781">
    <property type="entry name" value="cpPDZ_BsHtra-like"/>
    <property type="match status" value="1"/>
</dbReference>
<dbReference type="RefSeq" id="WP_009489629.1">
    <property type="nucleotide sequence ID" value="NZ_AMYT01000016.1"/>
</dbReference>
<dbReference type="PATRIC" id="fig|1234409.3.peg.498"/>
<keyword evidence="6" id="KW-0472">Membrane</keyword>
<evidence type="ECO:0000256" key="5">
    <source>
        <dbReference type="SAM" id="MobiDB-lite"/>
    </source>
</evidence>
<dbReference type="FunFam" id="2.40.10.10:FF:000001">
    <property type="entry name" value="Periplasmic serine protease DegS"/>
    <property type="match status" value="1"/>
</dbReference>
<dbReference type="PROSITE" id="PS51257">
    <property type="entry name" value="PROKAR_LIPOPROTEIN"/>
    <property type="match status" value="1"/>
</dbReference>
<dbReference type="PANTHER" id="PTHR43343">
    <property type="entry name" value="PEPTIDASE S12"/>
    <property type="match status" value="1"/>
</dbReference>
<evidence type="ECO:0000259" key="7">
    <source>
        <dbReference type="PROSITE" id="PS50106"/>
    </source>
</evidence>
<comment type="similarity">
    <text evidence="1">Belongs to the peptidase S1C family.</text>
</comment>
<name>K8ZPN5_9ENTE</name>
<dbReference type="Proteomes" id="UP000016057">
    <property type="component" value="Unassembled WGS sequence"/>
</dbReference>
<sequence>MANKGNSFILGIAGGVVGCGIVLGGVGLFNHFESEKGHSTSDKETKTSEVNYDVNTDVTKVVEKVQGAVVSVINLQKAQSKDDMSSLFGSLFGQQEEQQPEQDKNSDKELQEASEGSGVIYKKDNGEAYIVTNNHVVDGSDALQVVLNNGHKVKAKLVGKDEYSDLAVLKINAKDVTTVATFGNSNKIKVGEPAIAIGSPLGSDYANTVTEGIISAKNRTITTKSENGGTVSINAIQTDAAINPGNSGGPLINMAGQVIGINSIKISNSDSMTSVEGMGFAIPSNDVVSIINKLEKDGKVERPALGVTMLDLSYVSPEQQKEILKVPESVQEGVVVSSVQPNSPAEKAGLKAYDVIVKVGNHDVKNTTDLQSTLYKYEIGDTIPVTFYRQDKKETVKVKLTMSNAKLKQSTLREQNSHR</sequence>
<organism evidence="8 9">
    <name type="scientific">Catellicoccus marimammalium M35/04/3</name>
    <dbReference type="NCBI Taxonomy" id="1234409"/>
    <lineage>
        <taxon>Bacteria</taxon>
        <taxon>Bacillati</taxon>
        <taxon>Bacillota</taxon>
        <taxon>Bacilli</taxon>
        <taxon>Lactobacillales</taxon>
        <taxon>Enterococcaceae</taxon>
        <taxon>Catellicoccus</taxon>
    </lineage>
</organism>
<dbReference type="SUPFAM" id="SSF50156">
    <property type="entry name" value="PDZ domain-like"/>
    <property type="match status" value="1"/>
</dbReference>
<dbReference type="SUPFAM" id="SSF50494">
    <property type="entry name" value="Trypsin-like serine proteases"/>
    <property type="match status" value="1"/>
</dbReference>
<reference evidence="8 9" key="1">
    <citation type="journal article" date="2013" name="Genome Announc.">
        <title>Draft Genome Sequence of Catellicoccus marimammalium, a Novel Species Commonly Found in Gull Feces.</title>
        <authorList>
            <person name="Weigand M.R."/>
            <person name="Ryu H."/>
            <person name="Bozcek L."/>
            <person name="Konstantinidis K.T."/>
            <person name="Santo Domingo J.W."/>
        </authorList>
    </citation>
    <scope>NUCLEOTIDE SEQUENCE [LARGE SCALE GENOMIC DNA]</scope>
    <source>
        <strain evidence="8 9">M35/04/3</strain>
    </source>
</reference>
<evidence type="ECO:0000256" key="1">
    <source>
        <dbReference type="ARBA" id="ARBA00010541"/>
    </source>
</evidence>
<evidence type="ECO:0000256" key="6">
    <source>
        <dbReference type="SAM" id="Phobius"/>
    </source>
</evidence>
<keyword evidence="4" id="KW-0720">Serine protease</keyword>
<dbReference type="Gene3D" id="2.30.42.10">
    <property type="match status" value="1"/>
</dbReference>
<protein>
    <submittedName>
        <fullName evidence="8">Serine protease, DegP/HtrA</fullName>
    </submittedName>
</protein>
<proteinExistence type="inferred from homology"/>
<dbReference type="InterPro" id="IPR009003">
    <property type="entry name" value="Peptidase_S1_PA"/>
</dbReference>
<dbReference type="InterPro" id="IPR043504">
    <property type="entry name" value="Peptidase_S1_PA_chymotrypsin"/>
</dbReference>
<gene>
    <name evidence="8" type="ORF">C683_0538</name>
</gene>
<dbReference type="PANTHER" id="PTHR43343:SF3">
    <property type="entry name" value="PROTEASE DO-LIKE 8, CHLOROPLASTIC"/>
    <property type="match status" value="1"/>
</dbReference>
<dbReference type="GO" id="GO:0004252">
    <property type="term" value="F:serine-type endopeptidase activity"/>
    <property type="evidence" value="ECO:0007669"/>
    <property type="project" value="InterPro"/>
</dbReference>
<feature type="compositionally biased region" description="Basic and acidic residues" evidence="5">
    <location>
        <begin position="101"/>
        <end position="111"/>
    </location>
</feature>
<dbReference type="InterPro" id="IPR051201">
    <property type="entry name" value="Chloro_Bact_Ser_Proteases"/>
</dbReference>
<dbReference type="Gene3D" id="2.40.10.10">
    <property type="entry name" value="Trypsin-like serine proteases"/>
    <property type="match status" value="2"/>
</dbReference>
<dbReference type="Pfam" id="PF13180">
    <property type="entry name" value="PDZ_2"/>
    <property type="match status" value="1"/>
</dbReference>
<feature type="region of interest" description="Disordered" evidence="5">
    <location>
        <begin position="94"/>
        <end position="114"/>
    </location>
</feature>
<dbReference type="SMART" id="SM00228">
    <property type="entry name" value="PDZ"/>
    <property type="match status" value="1"/>
</dbReference>
<dbReference type="InterPro" id="IPR001478">
    <property type="entry name" value="PDZ"/>
</dbReference>
<dbReference type="InterPro" id="IPR001940">
    <property type="entry name" value="Peptidase_S1C"/>
</dbReference>
<dbReference type="OrthoDB" id="9758917at2"/>
<evidence type="ECO:0000313" key="9">
    <source>
        <dbReference type="Proteomes" id="UP000016057"/>
    </source>
</evidence>
<feature type="transmembrane region" description="Helical" evidence="6">
    <location>
        <begin position="7"/>
        <end position="29"/>
    </location>
</feature>
<evidence type="ECO:0000256" key="4">
    <source>
        <dbReference type="ARBA" id="ARBA00022825"/>
    </source>
</evidence>
<dbReference type="eggNOG" id="COG0265">
    <property type="taxonomic scope" value="Bacteria"/>
</dbReference>
<keyword evidence="6" id="KW-1133">Transmembrane helix</keyword>
<keyword evidence="6" id="KW-0812">Transmembrane</keyword>
<keyword evidence="2 8" id="KW-0645">Protease</keyword>
<dbReference type="PRINTS" id="PR00834">
    <property type="entry name" value="PROTEASES2C"/>
</dbReference>